<dbReference type="RefSeq" id="WP_320005627.1">
    <property type="nucleotide sequence ID" value="NZ_JAUHJS010000012.1"/>
</dbReference>
<accession>A0ABT8F9L4</accession>
<feature type="transmembrane region" description="Helical" evidence="1">
    <location>
        <begin position="12"/>
        <end position="39"/>
    </location>
</feature>
<feature type="domain" description="BTB" evidence="2">
    <location>
        <begin position="350"/>
        <end position="415"/>
    </location>
</feature>
<keyword evidence="1" id="KW-0812">Transmembrane</keyword>
<keyword evidence="1" id="KW-0472">Membrane</keyword>
<reference evidence="3" key="1">
    <citation type="submission" date="2023-06" db="EMBL/GenBank/DDBJ databases">
        <title>Cytophagales bacterium Strain LB-30, isolated from soil.</title>
        <authorList>
            <person name="Liu B."/>
        </authorList>
    </citation>
    <scope>NUCLEOTIDE SEQUENCE</scope>
    <source>
        <strain evidence="3">LB-30</strain>
    </source>
</reference>
<sequence length="415" mass="46234">MSANKGNGNLPAGVLTLVLGICLIITILVSSLIMLGYYYRMEHVRYDTMRQLRDNLYSAQTYVQAYASSMSYSQKTSLDLWEKGIDSVHIGKQFWGLWDIFDVVAVKGQQSDTLLFSLGFLPDTLGQSVLYVADDRRPISIAGESRIVGTAYLPLSGIKSTYINQEGYSGDKLVYGDSKVSGAEMPPIQTARLPLLEQALRGEMEVLFPFMDSLSSSWRVYGRFGVEKGLGSMLVSGEVKHQVYWSDTLLQVSSGTRLTNCLLIAPKVEVFSDVKGDFQILASEGVYIEEDVEMKYPSGIVVLSQSDSSAIKIERASIFGAIILYGPGKELRNKEIHIEEGSLIKGLVFCDGMLDLQANVQGHVSTRKFYLKLRSSIFENHLYNIQLRQDLPKAYLLSDFVGASDKAYVLKYLYK</sequence>
<evidence type="ECO:0000313" key="3">
    <source>
        <dbReference type="EMBL" id="MDN4167090.1"/>
    </source>
</evidence>
<keyword evidence="4" id="KW-1185">Reference proteome</keyword>
<dbReference type="PROSITE" id="PS50097">
    <property type="entry name" value="BTB"/>
    <property type="match status" value="1"/>
</dbReference>
<dbReference type="InterPro" id="IPR000210">
    <property type="entry name" value="BTB/POZ_dom"/>
</dbReference>
<dbReference type="Proteomes" id="UP001168552">
    <property type="component" value="Unassembled WGS sequence"/>
</dbReference>
<gene>
    <name evidence="3" type="ORF">QWY31_16385</name>
</gene>
<evidence type="ECO:0000313" key="4">
    <source>
        <dbReference type="Proteomes" id="UP001168552"/>
    </source>
</evidence>
<evidence type="ECO:0000256" key="1">
    <source>
        <dbReference type="SAM" id="Phobius"/>
    </source>
</evidence>
<keyword evidence="1" id="KW-1133">Transmembrane helix</keyword>
<evidence type="ECO:0000259" key="2">
    <source>
        <dbReference type="PROSITE" id="PS50097"/>
    </source>
</evidence>
<protein>
    <recommendedName>
        <fullName evidence="2">BTB domain-containing protein</fullName>
    </recommendedName>
</protein>
<dbReference type="EMBL" id="JAUHJS010000012">
    <property type="protein sequence ID" value="MDN4167090.1"/>
    <property type="molecule type" value="Genomic_DNA"/>
</dbReference>
<name>A0ABT8F9L4_9BACT</name>
<proteinExistence type="predicted"/>
<comment type="caution">
    <text evidence="3">The sequence shown here is derived from an EMBL/GenBank/DDBJ whole genome shotgun (WGS) entry which is preliminary data.</text>
</comment>
<organism evidence="3 4">
    <name type="scientific">Shiella aurantiaca</name>
    <dbReference type="NCBI Taxonomy" id="3058365"/>
    <lineage>
        <taxon>Bacteria</taxon>
        <taxon>Pseudomonadati</taxon>
        <taxon>Bacteroidota</taxon>
        <taxon>Cytophagia</taxon>
        <taxon>Cytophagales</taxon>
        <taxon>Shiellaceae</taxon>
        <taxon>Shiella</taxon>
    </lineage>
</organism>